<protein>
    <submittedName>
        <fullName evidence="1">Uncharacterized protein</fullName>
    </submittedName>
</protein>
<dbReference type="OrthoDB" id="5572566at2"/>
<keyword evidence="2" id="KW-1185">Reference proteome</keyword>
<dbReference type="InterPro" id="IPR053855">
    <property type="entry name" value="DUF6931"/>
</dbReference>
<dbReference type="Proteomes" id="UP000773614">
    <property type="component" value="Unassembled WGS sequence"/>
</dbReference>
<dbReference type="AlphaFoldDB" id="A0A964WVK5"/>
<name>A0A964WVK5_9HYPH</name>
<proteinExistence type="predicted"/>
<comment type="caution">
    <text evidence="1">The sequence shown here is derived from an EMBL/GenBank/DDBJ whole genome shotgun (WGS) entry which is preliminary data.</text>
</comment>
<accession>A0A964WVK5</accession>
<sequence>MSDPDAVGSVQPEDSARPPAYRLRFSTAAELFEAFPAARDDMRAEPDDRPILEFLRGLANGPTPEEAITFAAYLLPRREAVWWAHQCLRQVPDALTAQDQEMLAAAEAWVREPEEALRRAALDRAMAASGKTPGVWVALAAGWSGGSMTPEAPGTVAPPFLTPRAVNAAVLGILARVARPYREETLNAFVTMAVRLTAAV</sequence>
<dbReference type="EMBL" id="SPKJ01000152">
    <property type="protein sequence ID" value="MYZ50332.1"/>
    <property type="molecule type" value="Genomic_DNA"/>
</dbReference>
<evidence type="ECO:0000313" key="2">
    <source>
        <dbReference type="Proteomes" id="UP000773614"/>
    </source>
</evidence>
<organism evidence="1 2">
    <name type="scientific">Propylenella binzhouense</name>
    <dbReference type="NCBI Taxonomy" id="2555902"/>
    <lineage>
        <taxon>Bacteria</taxon>
        <taxon>Pseudomonadati</taxon>
        <taxon>Pseudomonadota</taxon>
        <taxon>Alphaproteobacteria</taxon>
        <taxon>Hyphomicrobiales</taxon>
        <taxon>Propylenellaceae</taxon>
        <taxon>Propylenella</taxon>
    </lineage>
</organism>
<dbReference type="Pfam" id="PF22011">
    <property type="entry name" value="DUF6931"/>
    <property type="match status" value="1"/>
</dbReference>
<reference evidence="1" key="1">
    <citation type="submission" date="2019-03" db="EMBL/GenBank/DDBJ databases">
        <title>Afifella sp. nov., isolated from activated sludge.</title>
        <authorList>
            <person name="Li Q."/>
            <person name="Liu Y."/>
        </authorList>
    </citation>
    <scope>NUCLEOTIDE SEQUENCE</scope>
    <source>
        <strain evidence="1">L72</strain>
    </source>
</reference>
<gene>
    <name evidence="1" type="ORF">E4O86_21720</name>
</gene>
<evidence type="ECO:0000313" key="1">
    <source>
        <dbReference type="EMBL" id="MYZ50332.1"/>
    </source>
</evidence>
<dbReference type="RefSeq" id="WP_161142655.1">
    <property type="nucleotide sequence ID" value="NZ_SPKJ01000152.1"/>
</dbReference>